<accession>C8VL94</accession>
<name>C8VL94_EMENI</name>
<keyword evidence="2" id="KW-1185">Reference proteome</keyword>
<protein>
    <submittedName>
        <fullName evidence="1">Uncharacterized protein</fullName>
    </submittedName>
</protein>
<gene>
    <name evidence="1" type="ORF">ANIA_11637</name>
</gene>
<proteinExistence type="predicted"/>
<reference evidence="2" key="1">
    <citation type="journal article" date="2005" name="Nature">
        <title>Sequencing of Aspergillus nidulans and comparative analysis with A. fumigatus and A. oryzae.</title>
        <authorList>
            <person name="Galagan J.E."/>
            <person name="Calvo S.E."/>
            <person name="Cuomo C."/>
            <person name="Ma L.J."/>
            <person name="Wortman J.R."/>
            <person name="Batzoglou S."/>
            <person name="Lee S.I."/>
            <person name="Basturkmen M."/>
            <person name="Spevak C.C."/>
            <person name="Clutterbuck J."/>
            <person name="Kapitonov V."/>
            <person name="Jurka J."/>
            <person name="Scazzocchio C."/>
            <person name="Farman M."/>
            <person name="Butler J."/>
            <person name="Purcell S."/>
            <person name="Harris S."/>
            <person name="Braus G.H."/>
            <person name="Draht O."/>
            <person name="Busch S."/>
            <person name="D'Enfert C."/>
            <person name="Bouchier C."/>
            <person name="Goldman G.H."/>
            <person name="Bell-Pedersen D."/>
            <person name="Griffiths-Jones S."/>
            <person name="Doonan J.H."/>
            <person name="Yu J."/>
            <person name="Vienken K."/>
            <person name="Pain A."/>
            <person name="Freitag M."/>
            <person name="Selker E.U."/>
            <person name="Archer D.B."/>
            <person name="Penalva M.A."/>
            <person name="Oakley B.R."/>
            <person name="Momany M."/>
            <person name="Tanaka T."/>
            <person name="Kumagai T."/>
            <person name="Asai K."/>
            <person name="Machida M."/>
            <person name="Nierman W.C."/>
            <person name="Denning D.W."/>
            <person name="Caddick M."/>
            <person name="Hynes M."/>
            <person name="Paoletti M."/>
            <person name="Fischer R."/>
            <person name="Miller B."/>
            <person name="Dyer P."/>
            <person name="Sachs M.S."/>
            <person name="Osmani S.A."/>
            <person name="Birren B.W."/>
        </authorList>
    </citation>
    <scope>NUCLEOTIDE SEQUENCE [LARGE SCALE GENOMIC DNA]</scope>
    <source>
        <strain evidence="2">FGSC A4 / ATCC 38163 / CBS 112.46 / NRRL 194 / M139</strain>
    </source>
</reference>
<evidence type="ECO:0000313" key="1">
    <source>
        <dbReference type="EMBL" id="CBF84565.1"/>
    </source>
</evidence>
<dbReference type="EMBL" id="BN001307">
    <property type="protein sequence ID" value="CBF84565.1"/>
    <property type="molecule type" value="Genomic_DNA"/>
</dbReference>
<reference evidence="2" key="2">
    <citation type="journal article" date="2009" name="Fungal Genet. Biol.">
        <title>The 2008 update of the Aspergillus nidulans genome annotation: a community effort.</title>
        <authorList>
            <person name="Wortman J.R."/>
            <person name="Gilsenan J.M."/>
            <person name="Joardar V."/>
            <person name="Deegan J."/>
            <person name="Clutterbuck J."/>
            <person name="Andersen M.R."/>
            <person name="Archer D."/>
            <person name="Bencina M."/>
            <person name="Braus G."/>
            <person name="Coutinho P."/>
            <person name="von Dohren H."/>
            <person name="Doonan J."/>
            <person name="Driessen A.J."/>
            <person name="Durek P."/>
            <person name="Espeso E."/>
            <person name="Fekete E."/>
            <person name="Flipphi M."/>
            <person name="Estrada C.G."/>
            <person name="Geysens S."/>
            <person name="Goldman G."/>
            <person name="de Groot P.W."/>
            <person name="Hansen K."/>
            <person name="Harris S.D."/>
            <person name="Heinekamp T."/>
            <person name="Helmstaedt K."/>
            <person name="Henrissat B."/>
            <person name="Hofmann G."/>
            <person name="Homan T."/>
            <person name="Horio T."/>
            <person name="Horiuchi H."/>
            <person name="James S."/>
            <person name="Jones M."/>
            <person name="Karaffa L."/>
            <person name="Karanyi Z."/>
            <person name="Kato M."/>
            <person name="Keller N."/>
            <person name="Kelly D.E."/>
            <person name="Kiel J.A."/>
            <person name="Kim J.M."/>
            <person name="van der Klei I.J."/>
            <person name="Klis F.M."/>
            <person name="Kovalchuk A."/>
            <person name="Krasevec N."/>
            <person name="Kubicek C.P."/>
            <person name="Liu B."/>
            <person name="Maccabe A."/>
            <person name="Meyer V."/>
            <person name="Mirabito P."/>
            <person name="Miskei M."/>
            <person name="Mos M."/>
            <person name="Mullins J."/>
            <person name="Nelson D.R."/>
            <person name="Nielsen J."/>
            <person name="Oakley B.R."/>
            <person name="Osmani S.A."/>
            <person name="Pakula T."/>
            <person name="Paszewski A."/>
            <person name="Paulsen I."/>
            <person name="Pilsyk S."/>
            <person name="Pocsi I."/>
            <person name="Punt P.J."/>
            <person name="Ram A.F."/>
            <person name="Ren Q."/>
            <person name="Robellet X."/>
            <person name="Robson G."/>
            <person name="Seiboth B."/>
            <person name="van Solingen P."/>
            <person name="Specht T."/>
            <person name="Sun J."/>
            <person name="Taheri-Talesh N."/>
            <person name="Takeshita N."/>
            <person name="Ussery D."/>
            <person name="vanKuyk P.A."/>
            <person name="Visser H."/>
            <person name="van de Vondervoort P.J."/>
            <person name="de Vries R.P."/>
            <person name="Walton J."/>
            <person name="Xiang X."/>
            <person name="Xiong Y."/>
            <person name="Zeng A.P."/>
            <person name="Brandt B.W."/>
            <person name="Cornell M.J."/>
            <person name="van den Hondel C.A."/>
            <person name="Visser J."/>
            <person name="Oliver S.G."/>
            <person name="Turner G."/>
        </authorList>
    </citation>
    <scope>GENOME REANNOTATION</scope>
    <source>
        <strain evidence="2">FGSC A4 / ATCC 38163 / CBS 112.46 / NRRL 194 / M139</strain>
    </source>
</reference>
<evidence type="ECO:0000313" key="2">
    <source>
        <dbReference type="Proteomes" id="UP000000560"/>
    </source>
</evidence>
<sequence>MTVHIGFIRWV</sequence>
<organism evidence="1 2">
    <name type="scientific">Emericella nidulans (strain FGSC A4 / ATCC 38163 / CBS 112.46 / NRRL 194 / M139)</name>
    <name type="common">Aspergillus nidulans</name>
    <dbReference type="NCBI Taxonomy" id="227321"/>
    <lineage>
        <taxon>Eukaryota</taxon>
        <taxon>Fungi</taxon>
        <taxon>Dikarya</taxon>
        <taxon>Ascomycota</taxon>
        <taxon>Pezizomycotina</taxon>
        <taxon>Eurotiomycetes</taxon>
        <taxon>Eurotiomycetidae</taxon>
        <taxon>Eurotiales</taxon>
        <taxon>Aspergillaceae</taxon>
        <taxon>Aspergillus</taxon>
        <taxon>Aspergillus subgen. Nidulantes</taxon>
    </lineage>
</organism>
<dbReference type="InParanoid" id="C8VL94"/>
<dbReference type="Proteomes" id="UP000000560">
    <property type="component" value="Chromosome VII"/>
</dbReference>
<dbReference type="HOGENOM" id="CLU_3437674_0_0_1"/>